<dbReference type="Pfam" id="PF00221">
    <property type="entry name" value="Lyase_aromatic"/>
    <property type="match status" value="1"/>
</dbReference>
<evidence type="ECO:0000313" key="3">
    <source>
        <dbReference type="EMBL" id="KIM40304.1"/>
    </source>
</evidence>
<proteinExistence type="inferred from homology"/>
<protein>
    <recommendedName>
        <fullName evidence="5">Phenylalanine ammonia-lyase</fullName>
    </recommendedName>
</protein>
<dbReference type="InterPro" id="IPR023144">
    <property type="entry name" value="Phe_NH3-lyase_shielding_dom_sf"/>
</dbReference>
<dbReference type="AlphaFoldDB" id="A0A0C3C7V1"/>
<gene>
    <name evidence="3" type="ORF">M413DRAFT_446481</name>
</gene>
<dbReference type="NCBIfam" id="TIGR01226">
    <property type="entry name" value="phe_am_lyase"/>
    <property type="match status" value="1"/>
</dbReference>
<organism evidence="3 4">
    <name type="scientific">Hebeloma cylindrosporum</name>
    <dbReference type="NCBI Taxonomy" id="76867"/>
    <lineage>
        <taxon>Eukaryota</taxon>
        <taxon>Fungi</taxon>
        <taxon>Dikarya</taxon>
        <taxon>Basidiomycota</taxon>
        <taxon>Agaricomycotina</taxon>
        <taxon>Agaricomycetes</taxon>
        <taxon>Agaricomycetidae</taxon>
        <taxon>Agaricales</taxon>
        <taxon>Agaricineae</taxon>
        <taxon>Hymenogastraceae</taxon>
        <taxon>Hebeloma</taxon>
    </lineage>
</organism>
<keyword evidence="4" id="KW-1185">Reference proteome</keyword>
<dbReference type="Proteomes" id="UP000053424">
    <property type="component" value="Unassembled WGS sequence"/>
</dbReference>
<dbReference type="OrthoDB" id="10051290at2759"/>
<dbReference type="PANTHER" id="PTHR10362">
    <property type="entry name" value="HISTIDINE AMMONIA-LYASE"/>
    <property type="match status" value="1"/>
</dbReference>
<dbReference type="HOGENOM" id="CLU_014801_3_1_1"/>
<evidence type="ECO:0000256" key="2">
    <source>
        <dbReference type="RuleBase" id="RU003954"/>
    </source>
</evidence>
<dbReference type="EMBL" id="KN831783">
    <property type="protein sequence ID" value="KIM40304.1"/>
    <property type="molecule type" value="Genomic_DNA"/>
</dbReference>
<accession>A0A0C3C7V1</accession>
<reference evidence="4" key="2">
    <citation type="submission" date="2015-01" db="EMBL/GenBank/DDBJ databases">
        <title>Evolutionary Origins and Diversification of the Mycorrhizal Mutualists.</title>
        <authorList>
            <consortium name="DOE Joint Genome Institute"/>
            <consortium name="Mycorrhizal Genomics Consortium"/>
            <person name="Kohler A."/>
            <person name="Kuo A."/>
            <person name="Nagy L.G."/>
            <person name="Floudas D."/>
            <person name="Copeland A."/>
            <person name="Barry K.W."/>
            <person name="Cichocki N."/>
            <person name="Veneault-Fourrey C."/>
            <person name="LaButti K."/>
            <person name="Lindquist E.A."/>
            <person name="Lipzen A."/>
            <person name="Lundell T."/>
            <person name="Morin E."/>
            <person name="Murat C."/>
            <person name="Riley R."/>
            <person name="Ohm R."/>
            <person name="Sun H."/>
            <person name="Tunlid A."/>
            <person name="Henrissat B."/>
            <person name="Grigoriev I.V."/>
            <person name="Hibbett D.S."/>
            <person name="Martin F."/>
        </authorList>
    </citation>
    <scope>NUCLEOTIDE SEQUENCE [LARGE SCALE GENOMIC DNA]</scope>
    <source>
        <strain evidence="4">h7</strain>
    </source>
</reference>
<dbReference type="Gene3D" id="1.20.200.10">
    <property type="entry name" value="Fumarase/aspartase (Central domain)"/>
    <property type="match status" value="1"/>
</dbReference>
<dbReference type="CDD" id="cd00332">
    <property type="entry name" value="PAL-HAL"/>
    <property type="match status" value="1"/>
</dbReference>
<dbReference type="GO" id="GO:0005737">
    <property type="term" value="C:cytoplasm"/>
    <property type="evidence" value="ECO:0007669"/>
    <property type="project" value="InterPro"/>
</dbReference>
<sequence>MTIISAETKISPRRSSSASGYVVGDRVIWLTGKPEEVRTSPIRKLSNFTHKKPVPTALVAEFIQSFKELDSYKNGKSVIVDGQNLSIAAVTAAARYHASVSLDESPALKAKIAKSRKVIVDKVDAGLSIYGVSTGFGGSADTRTDEPILLGNALLQHQHSGVLPSSTKPLDVLPLQDPLNATSMPEAWVRGAILIRMNSLIRGHSGVRWELIEKMNELLRANVTPLVPLRGTISASGDLAPLSYIAGTLIGNPSIRVFDGPAAFGGREIVSSVKALEAHGIAPIPLASKEHLGILNGTAFSASVASLALNEAVHLTLLSQVCTAMGTEALAGTRTSFDPFINCVARPHPGQIETAKNIWNLLEGSTFAVTHEEEVTIEQDEGHLRQDRYPLRTAPQFIGPQVEDLLQSLKTLTVECNSTTDNPLIDGETGVVHNGGNFQAMAVTNTMEKTRLSLHHLGKLLFAQCAELIDPAMNRGLPPSLAATDPSLNYHAKGIDIGSAAYVAELGYLANPVSTHIQSAEMHNQAVNSLALISARQTIASLEVLSILISSYLYVICQALDLRALQHEFYQGLATVVSEECSTAFGSVLSEDASMSLSAKVSSIMHEAFDATSTMDAKERMQKVAASSTTTLLDFFTGPSFSDASLVGSALTSIPTFRSRAPASRYLNKTRPVYEFVRVTLGIRMHGSENYHRFSNGLGVEDVTVGQNVSLIHEAIRDGRLQSTIVDLFSSMT</sequence>
<dbReference type="InterPro" id="IPR005922">
    <property type="entry name" value="Phe_NH3-lyase"/>
</dbReference>
<dbReference type="STRING" id="686832.A0A0C3C7V1"/>
<reference evidence="3 4" key="1">
    <citation type="submission" date="2014-04" db="EMBL/GenBank/DDBJ databases">
        <authorList>
            <consortium name="DOE Joint Genome Institute"/>
            <person name="Kuo A."/>
            <person name="Gay G."/>
            <person name="Dore J."/>
            <person name="Kohler A."/>
            <person name="Nagy L.G."/>
            <person name="Floudas D."/>
            <person name="Copeland A."/>
            <person name="Barry K.W."/>
            <person name="Cichocki N."/>
            <person name="Veneault-Fourrey C."/>
            <person name="LaButti K."/>
            <person name="Lindquist E.A."/>
            <person name="Lipzen A."/>
            <person name="Lundell T."/>
            <person name="Morin E."/>
            <person name="Murat C."/>
            <person name="Sun H."/>
            <person name="Tunlid A."/>
            <person name="Henrissat B."/>
            <person name="Grigoriev I.V."/>
            <person name="Hibbett D.S."/>
            <person name="Martin F."/>
            <person name="Nordberg H.P."/>
            <person name="Cantor M.N."/>
            <person name="Hua S.X."/>
        </authorList>
    </citation>
    <scope>NUCLEOTIDE SEQUENCE [LARGE SCALE GENOMIC DNA]</scope>
    <source>
        <strain evidence="4">h7</strain>
    </source>
</reference>
<dbReference type="PROSITE" id="PS00488">
    <property type="entry name" value="PAL_HISTIDASE"/>
    <property type="match status" value="1"/>
</dbReference>
<evidence type="ECO:0000313" key="4">
    <source>
        <dbReference type="Proteomes" id="UP000053424"/>
    </source>
</evidence>
<evidence type="ECO:0008006" key="5">
    <source>
        <dbReference type="Google" id="ProtNLM"/>
    </source>
</evidence>
<dbReference type="GO" id="GO:0016841">
    <property type="term" value="F:ammonia-lyase activity"/>
    <property type="evidence" value="ECO:0007669"/>
    <property type="project" value="InterPro"/>
</dbReference>
<evidence type="ECO:0000256" key="1">
    <source>
        <dbReference type="ARBA" id="ARBA00007238"/>
    </source>
</evidence>
<dbReference type="InterPro" id="IPR022313">
    <property type="entry name" value="Phe/His_NH3-lyase_AS"/>
</dbReference>
<dbReference type="Gene3D" id="1.10.274.20">
    <property type="entry name" value="Phenylalanine ammonia-lyase 1, domain 3"/>
    <property type="match status" value="1"/>
</dbReference>
<dbReference type="GO" id="GO:0006559">
    <property type="term" value="P:L-phenylalanine catabolic process"/>
    <property type="evidence" value="ECO:0007669"/>
    <property type="project" value="InterPro"/>
</dbReference>
<dbReference type="InterPro" id="IPR024083">
    <property type="entry name" value="Fumarase/histidase_N"/>
</dbReference>
<dbReference type="SUPFAM" id="SSF48557">
    <property type="entry name" value="L-aspartase-like"/>
    <property type="match status" value="1"/>
</dbReference>
<dbReference type="InterPro" id="IPR001106">
    <property type="entry name" value="Aromatic_Lyase"/>
</dbReference>
<keyword evidence="2" id="KW-0456">Lyase</keyword>
<comment type="similarity">
    <text evidence="1 2">Belongs to the PAL/histidase family.</text>
</comment>
<dbReference type="Gene3D" id="1.10.275.10">
    <property type="entry name" value="Fumarase/aspartase (N-terminal domain)"/>
    <property type="match status" value="1"/>
</dbReference>
<name>A0A0C3C7V1_HEBCY</name>
<dbReference type="InterPro" id="IPR008948">
    <property type="entry name" value="L-Aspartase-like"/>
</dbReference>